<evidence type="ECO:0000256" key="5">
    <source>
        <dbReference type="PROSITE-ProRule" id="PRU00259"/>
    </source>
</evidence>
<dbReference type="InterPro" id="IPR000225">
    <property type="entry name" value="Armadillo"/>
</dbReference>
<evidence type="ECO:0000256" key="2">
    <source>
        <dbReference type="ARBA" id="ARBA00022289"/>
    </source>
</evidence>
<dbReference type="PROSITE" id="PS50176">
    <property type="entry name" value="ARM_REPEAT"/>
    <property type="match status" value="4"/>
</dbReference>
<dbReference type="InterPro" id="IPR016024">
    <property type="entry name" value="ARM-type_fold"/>
</dbReference>
<dbReference type="GO" id="GO:0016055">
    <property type="term" value="P:Wnt signaling pathway"/>
    <property type="evidence" value="ECO:0007669"/>
    <property type="project" value="UniProtKB-KW"/>
</dbReference>
<dbReference type="InterPro" id="IPR011989">
    <property type="entry name" value="ARM-like"/>
</dbReference>
<evidence type="ECO:0000256" key="6">
    <source>
        <dbReference type="SAM" id="MobiDB-lite"/>
    </source>
</evidence>
<feature type="repeat" description="ARM" evidence="5">
    <location>
        <begin position="452"/>
        <end position="485"/>
    </location>
</feature>
<evidence type="ECO:0000256" key="3">
    <source>
        <dbReference type="ARBA" id="ARBA00022687"/>
    </source>
</evidence>
<feature type="repeat" description="ARM" evidence="5">
    <location>
        <begin position="329"/>
        <end position="372"/>
    </location>
</feature>
<name>A0A553N9X8_TIGCA</name>
<keyword evidence="8" id="KW-1185">Reference proteome</keyword>
<dbReference type="OMA" id="RIMFLAI"/>
<feature type="compositionally biased region" description="Polar residues" evidence="6">
    <location>
        <begin position="699"/>
        <end position="712"/>
    </location>
</feature>
<proteinExistence type="predicted"/>
<dbReference type="EMBL" id="VCGU01000459">
    <property type="protein sequence ID" value="TRY62205.1"/>
    <property type="molecule type" value="Genomic_DNA"/>
</dbReference>
<dbReference type="STRING" id="6832.A0A553N9X8"/>
<accession>A0A553N9X8</accession>
<evidence type="ECO:0000256" key="4">
    <source>
        <dbReference type="ARBA" id="ARBA00022889"/>
    </source>
</evidence>
<protein>
    <recommendedName>
        <fullName evidence="2">Armadillo segment polarity protein</fullName>
    </recommendedName>
</protein>
<gene>
    <name evidence="7" type="ORF">TCAL_01454</name>
</gene>
<feature type="repeat" description="ARM" evidence="5">
    <location>
        <begin position="286"/>
        <end position="329"/>
    </location>
</feature>
<dbReference type="GO" id="GO:0045296">
    <property type="term" value="F:cadherin binding"/>
    <property type="evidence" value="ECO:0007669"/>
    <property type="project" value="InterPro"/>
</dbReference>
<dbReference type="InterPro" id="IPR013284">
    <property type="entry name" value="Beta-catenin"/>
</dbReference>
<keyword evidence="4" id="KW-0130">Cell adhesion</keyword>
<dbReference type="GO" id="GO:0007155">
    <property type="term" value="P:cell adhesion"/>
    <property type="evidence" value="ECO:0007669"/>
    <property type="project" value="InterPro"/>
</dbReference>
<dbReference type="GO" id="GO:0005886">
    <property type="term" value="C:plasma membrane"/>
    <property type="evidence" value="ECO:0007669"/>
    <property type="project" value="UniProtKB-SubCell"/>
</dbReference>
<feature type="compositionally biased region" description="Pro residues" evidence="6">
    <location>
        <begin position="1"/>
        <end position="21"/>
    </location>
</feature>
<dbReference type="PRINTS" id="PR01869">
    <property type="entry name" value="BCATNINFAMLY"/>
</dbReference>
<feature type="region of interest" description="Disordered" evidence="6">
    <location>
        <begin position="1"/>
        <end position="93"/>
    </location>
</feature>
<feature type="compositionally biased region" description="Polar residues" evidence="6">
    <location>
        <begin position="765"/>
        <end position="775"/>
    </location>
</feature>
<sequence>MDPMGPTAPPSTAPGSVPGPPGSQGGNPAYPSSDGSNQWGGPVDEGNFGPRDQTFMWQQNHYLQQQQQQDARVTESGFISGSTTQPPSMSGHEEDMDGNYVGGPGSITGSSLYDLDSMAQSEVSSIHSSQGFHTEPDDFIPQLVTALADDDQYVVDQCLVNVEKFLRKDNFLKAMIRSEPLINALVMAFNHAIEVLIEANNNPTKQGLDQASDRARSATNIMGKLSKIGDGRKAIVVFNALPGLVQLLACPLDRIMFLAIAAVHNLLLYAEDGIKESAKNGIRQCQGVQTLTKLLNRQGQEKLLAIVTDCLRLLAVQNSQTKKIILDCGGPQLLVQIMKNETYKSLLTMTSRLLKVLSVCPNNKVAIIQAGGIDAIAKHLGNSSNQTKSHCIWALRNLSDAASTINDVKSLIESLVELLEHKDEHIAICAAGIIFNLTCNNEANKLQVCQSNGIQALVGVIKNLGTNKDLLEPAVCALRHVTNNHVKADVAQTLLLEELNALPLLMGLLDYYMKTPPFPHWPSIKAILGLLRNLAQRPGNQFILRDKGCVTGRLSNQPVENVRLQAVIEIAAGVIYAMSKEPQNRTILREPHLILILNKMMGSPSENIQRISCGTLEEISSDPMGASMLAKEASFEALRNLSNSKNEKITGHIHAILFNIESVKKIGATNLNQPMQSNIPQRNQMQGVPNPEMYPPPYATSNMPGNVAQQRNFGPGFDQGMMNQPQQQLQHHQQQQQQQQQPPHQQVPMQQQQQLHPQQFGDMNPHQSHPTQPNQFDMDDNIDFMDMGSVMSPDFSAGFNFFDNSLP</sequence>
<dbReference type="Proteomes" id="UP000318571">
    <property type="component" value="Chromosome 8"/>
</dbReference>
<feature type="repeat" description="ARM" evidence="5">
    <location>
        <begin position="410"/>
        <end position="452"/>
    </location>
</feature>
<feature type="compositionally biased region" description="Polar residues" evidence="6">
    <location>
        <begin position="673"/>
        <end position="687"/>
    </location>
</feature>
<evidence type="ECO:0000313" key="7">
    <source>
        <dbReference type="EMBL" id="TRY62205.1"/>
    </source>
</evidence>
<comment type="subcellular location">
    <subcellularLocation>
        <location evidence="1">Cell membrane</location>
        <topology evidence="1">Peripheral membrane protein</topology>
        <orientation evidence="1">Cytoplasmic side</orientation>
    </subcellularLocation>
</comment>
<dbReference type="SMART" id="SM00185">
    <property type="entry name" value="ARM"/>
    <property type="match status" value="8"/>
</dbReference>
<reference evidence="7 8" key="1">
    <citation type="journal article" date="2018" name="Nat. Ecol. Evol.">
        <title>Genomic signatures of mitonuclear coevolution across populations of Tigriopus californicus.</title>
        <authorList>
            <person name="Barreto F.S."/>
            <person name="Watson E.T."/>
            <person name="Lima T.G."/>
            <person name="Willett C.S."/>
            <person name="Edmands S."/>
            <person name="Li W."/>
            <person name="Burton R.S."/>
        </authorList>
    </citation>
    <scope>NUCLEOTIDE SEQUENCE [LARGE SCALE GENOMIC DNA]</scope>
    <source>
        <strain evidence="7 8">San Diego</strain>
    </source>
</reference>
<feature type="region of interest" description="Disordered" evidence="6">
    <location>
        <begin position="673"/>
        <end position="782"/>
    </location>
</feature>
<feature type="compositionally biased region" description="Low complexity" evidence="6">
    <location>
        <begin position="58"/>
        <end position="69"/>
    </location>
</feature>
<comment type="caution">
    <text evidence="7">The sequence shown here is derived from an EMBL/GenBank/DDBJ whole genome shotgun (WGS) entry which is preliminary data.</text>
</comment>
<keyword evidence="3" id="KW-0879">Wnt signaling pathway</keyword>
<evidence type="ECO:0000256" key="1">
    <source>
        <dbReference type="ARBA" id="ARBA00004413"/>
    </source>
</evidence>
<dbReference type="AlphaFoldDB" id="A0A553N9X8"/>
<feature type="compositionally biased region" description="Polar residues" evidence="6">
    <location>
        <begin position="77"/>
        <end position="88"/>
    </location>
</feature>
<dbReference type="Pfam" id="PF00514">
    <property type="entry name" value="Arm"/>
    <property type="match status" value="2"/>
</dbReference>
<dbReference type="Gene3D" id="1.25.10.10">
    <property type="entry name" value="Leucine-rich Repeat Variant"/>
    <property type="match status" value="1"/>
</dbReference>
<dbReference type="PANTHER" id="PTHR45976">
    <property type="entry name" value="ARMADILLO SEGMENT POLARITY PROTEIN"/>
    <property type="match status" value="1"/>
</dbReference>
<evidence type="ECO:0000313" key="8">
    <source>
        <dbReference type="Proteomes" id="UP000318571"/>
    </source>
</evidence>
<feature type="compositionally biased region" description="Low complexity" evidence="6">
    <location>
        <begin position="724"/>
        <end position="759"/>
    </location>
</feature>
<dbReference type="SUPFAM" id="SSF48371">
    <property type="entry name" value="ARM repeat"/>
    <property type="match status" value="1"/>
</dbReference>
<organism evidence="7 8">
    <name type="scientific">Tigriopus californicus</name>
    <name type="common">Marine copepod</name>
    <dbReference type="NCBI Taxonomy" id="6832"/>
    <lineage>
        <taxon>Eukaryota</taxon>
        <taxon>Metazoa</taxon>
        <taxon>Ecdysozoa</taxon>
        <taxon>Arthropoda</taxon>
        <taxon>Crustacea</taxon>
        <taxon>Multicrustacea</taxon>
        <taxon>Hexanauplia</taxon>
        <taxon>Copepoda</taxon>
        <taxon>Harpacticoida</taxon>
        <taxon>Harpacticidae</taxon>
        <taxon>Tigriopus</taxon>
    </lineage>
</organism>